<evidence type="ECO:0000313" key="1">
    <source>
        <dbReference type="EMBL" id="PIS21039.1"/>
    </source>
</evidence>
<evidence type="ECO:0008006" key="3">
    <source>
        <dbReference type="Google" id="ProtNLM"/>
    </source>
</evidence>
<dbReference type="EMBL" id="PEYW01000007">
    <property type="protein sequence ID" value="PIS21039.1"/>
    <property type="molecule type" value="Genomic_DNA"/>
</dbReference>
<protein>
    <recommendedName>
        <fullName evidence="3">4Fe-4S ferredoxin-type domain-containing protein</fullName>
    </recommendedName>
</protein>
<organism evidence="1 2">
    <name type="scientific">candidate division WWE3 bacterium CG08_land_8_20_14_0_20_43_13</name>
    <dbReference type="NCBI Taxonomy" id="1975087"/>
    <lineage>
        <taxon>Bacteria</taxon>
        <taxon>Katanobacteria</taxon>
    </lineage>
</organism>
<dbReference type="Proteomes" id="UP000231414">
    <property type="component" value="Unassembled WGS sequence"/>
</dbReference>
<evidence type="ECO:0000313" key="2">
    <source>
        <dbReference type="Proteomes" id="UP000231414"/>
    </source>
</evidence>
<sequence length="77" mass="8213">MLVAGAIGKCIGCRLCSFYAGLLSQNLAGLNCSCVRIDYHADVDSFTLAIDPGSSLGKKDFEKIVKLCPRQCLEIAS</sequence>
<accession>A0A2H0XA52</accession>
<dbReference type="AlphaFoldDB" id="A0A2H0XA52"/>
<gene>
    <name evidence="1" type="ORF">COT52_00610</name>
</gene>
<proteinExistence type="predicted"/>
<name>A0A2H0XA52_UNCKA</name>
<reference evidence="2" key="1">
    <citation type="submission" date="2017-09" db="EMBL/GenBank/DDBJ databases">
        <title>Depth-based differentiation of microbial function through sediment-hosted aquifers and enrichment of novel symbionts in the deep terrestrial subsurface.</title>
        <authorList>
            <person name="Probst A.J."/>
            <person name="Ladd B."/>
            <person name="Jarett J.K."/>
            <person name="Geller-Mcgrath D.E."/>
            <person name="Sieber C.M.K."/>
            <person name="Emerson J.B."/>
            <person name="Anantharaman K."/>
            <person name="Thomas B.C."/>
            <person name="Malmstrom R."/>
            <person name="Stieglmeier M."/>
            <person name="Klingl A."/>
            <person name="Woyke T."/>
            <person name="Ryan C.M."/>
            <person name="Banfield J.F."/>
        </authorList>
    </citation>
    <scope>NUCLEOTIDE SEQUENCE [LARGE SCALE GENOMIC DNA]</scope>
</reference>
<comment type="caution">
    <text evidence="1">The sequence shown here is derived from an EMBL/GenBank/DDBJ whole genome shotgun (WGS) entry which is preliminary data.</text>
</comment>